<reference evidence="2" key="1">
    <citation type="submission" date="2022-12" db="EMBL/GenBank/DDBJ databases">
        <authorList>
            <person name="Wang J."/>
        </authorList>
    </citation>
    <scope>NUCLEOTIDE SEQUENCE</scope>
    <source>
        <strain evidence="2">HY-42-06</strain>
    </source>
</reference>
<dbReference type="InterPro" id="IPR043727">
    <property type="entry name" value="Lmo0937-like"/>
</dbReference>
<feature type="transmembrane region" description="Helical" evidence="1">
    <location>
        <begin position="12"/>
        <end position="45"/>
    </location>
</feature>
<evidence type="ECO:0000256" key="1">
    <source>
        <dbReference type="SAM" id="Phobius"/>
    </source>
</evidence>
<keyword evidence="1" id="KW-0812">Transmembrane</keyword>
<gene>
    <name evidence="2" type="ORF">OXH55_10760</name>
</gene>
<protein>
    <submittedName>
        <fullName evidence="2">DUF5670 family protein</fullName>
    </submittedName>
</protein>
<dbReference type="Pfam" id="PF18919">
    <property type="entry name" value="DUF5670"/>
    <property type="match status" value="1"/>
</dbReference>
<keyword evidence="1" id="KW-1133">Transmembrane helix</keyword>
<proteinExistence type="predicted"/>
<comment type="caution">
    <text evidence="2">The sequence shown here is derived from an EMBL/GenBank/DDBJ whole genome shotgun (WGS) entry which is preliminary data.</text>
</comment>
<keyword evidence="1" id="KW-0472">Membrane</keyword>
<sequence>MNFLRWLGGFILLFWLIGLILRIGGTAINILLIFAAIIFVSDALFGKRKSM</sequence>
<dbReference type="Proteomes" id="UP001079657">
    <property type="component" value="Unassembled WGS sequence"/>
</dbReference>
<dbReference type="EMBL" id="JAPQES010000003">
    <property type="protein sequence ID" value="MCY6371114.1"/>
    <property type="molecule type" value="Genomic_DNA"/>
</dbReference>
<dbReference type="RefSeq" id="WP_268049960.1">
    <property type="nucleotide sequence ID" value="NZ_JAPQES010000003.1"/>
</dbReference>
<accession>A0ABT4CT38</accession>
<organism evidence="2 3">
    <name type="scientific">Clostridium ganghwense</name>
    <dbReference type="NCBI Taxonomy" id="312089"/>
    <lineage>
        <taxon>Bacteria</taxon>
        <taxon>Bacillati</taxon>
        <taxon>Bacillota</taxon>
        <taxon>Clostridia</taxon>
        <taxon>Eubacteriales</taxon>
        <taxon>Clostridiaceae</taxon>
        <taxon>Clostridium</taxon>
    </lineage>
</organism>
<keyword evidence="3" id="KW-1185">Reference proteome</keyword>
<evidence type="ECO:0000313" key="2">
    <source>
        <dbReference type="EMBL" id="MCY6371114.1"/>
    </source>
</evidence>
<evidence type="ECO:0000313" key="3">
    <source>
        <dbReference type="Proteomes" id="UP001079657"/>
    </source>
</evidence>
<name>A0ABT4CT38_9CLOT</name>